<keyword evidence="2 4" id="KW-0819">tRNA processing</keyword>
<evidence type="ECO:0000313" key="6">
    <source>
        <dbReference type="EMBL" id="KAF7280780.1"/>
    </source>
</evidence>
<evidence type="ECO:0000256" key="2">
    <source>
        <dbReference type="ARBA" id="ARBA00022694"/>
    </source>
</evidence>
<dbReference type="GO" id="GO:0005737">
    <property type="term" value="C:cytoplasm"/>
    <property type="evidence" value="ECO:0007669"/>
    <property type="project" value="TreeGrafter"/>
</dbReference>
<dbReference type="SUPFAM" id="SSF55120">
    <property type="entry name" value="Pseudouridine synthase"/>
    <property type="match status" value="1"/>
</dbReference>
<sequence>MISICFLICIFLNKKMEINAKIKKLPKHLSIDELNKLSKEDLIAKIQSLEAHNMQLQNIISKSNNGTMKQVHKNIDYAKYMFRHIFIKLFYFGWDCQGFATQEDTINTIEYYLFDALTKTCLIKDRSSSNYHRCGRTDKGVSSFGQTISIDVRSNLPNPDDSSTEIDYCKVLNRVLPDFIKCIAWAPVPSDFSSRFNCTSRTYRYYFPKGNLDINRMREASKFFIGSHDFRNFCKMDVGNGVVQFVRNIIDFKIDLLNESKEVNEYTMYVAIIKGLKKEEPSIIQELLNIKANPRKPDYQMANEVPLNLFECDYENVKWNYSQENLTVVSENLRKMWTFMSIKKAMVEDAMCSISTQLKYPKLICKCLTENLLTGVKPKKYVPVLKRQKCESLEDKIHHYSKRNRIEIISKNK</sequence>
<protein>
    <recommendedName>
        <fullName evidence="4">tRNA pseudouridine synthase</fullName>
        <ecNumber evidence="4">5.4.99.12</ecNumber>
    </recommendedName>
</protein>
<comment type="catalytic activity">
    <reaction evidence="4">
        <text>uridine(38/39/40) in tRNA = pseudouridine(38/39/40) in tRNA</text>
        <dbReference type="Rhea" id="RHEA:22376"/>
        <dbReference type="Rhea" id="RHEA-COMP:10085"/>
        <dbReference type="Rhea" id="RHEA-COMP:10087"/>
        <dbReference type="ChEBI" id="CHEBI:65314"/>
        <dbReference type="ChEBI" id="CHEBI:65315"/>
        <dbReference type="EC" id="5.4.99.12"/>
    </reaction>
</comment>
<dbReference type="PANTHER" id="PTHR11142">
    <property type="entry name" value="PSEUDOURIDYLATE SYNTHASE"/>
    <property type="match status" value="1"/>
</dbReference>
<dbReference type="InterPro" id="IPR020095">
    <property type="entry name" value="PsdUridine_synth_TruA_C"/>
</dbReference>
<evidence type="ECO:0000256" key="4">
    <source>
        <dbReference type="RuleBase" id="RU003792"/>
    </source>
</evidence>
<dbReference type="InterPro" id="IPR001406">
    <property type="entry name" value="PsdUridine_synth_TruA"/>
</dbReference>
<dbReference type="EC" id="5.4.99.12" evidence="4"/>
<dbReference type="PANTHER" id="PTHR11142:SF5">
    <property type="entry name" value="TRNA PSEUDOURIDINE(38_39) SYNTHASE"/>
    <property type="match status" value="1"/>
</dbReference>
<dbReference type="Proteomes" id="UP000625711">
    <property type="component" value="Unassembled WGS sequence"/>
</dbReference>
<feature type="domain" description="Pseudouridine synthase I TruA alpha/beta" evidence="5">
    <location>
        <begin position="220"/>
        <end position="315"/>
    </location>
</feature>
<evidence type="ECO:0000256" key="3">
    <source>
        <dbReference type="ARBA" id="ARBA00023235"/>
    </source>
</evidence>
<dbReference type="GO" id="GO:0003723">
    <property type="term" value="F:RNA binding"/>
    <property type="evidence" value="ECO:0007669"/>
    <property type="project" value="InterPro"/>
</dbReference>
<dbReference type="GO" id="GO:0031119">
    <property type="term" value="P:tRNA pseudouridine synthesis"/>
    <property type="evidence" value="ECO:0007669"/>
    <property type="project" value="TreeGrafter"/>
</dbReference>
<keyword evidence="7" id="KW-1185">Reference proteome</keyword>
<comment type="caution">
    <text evidence="6">The sequence shown here is derived from an EMBL/GenBank/DDBJ whole genome shotgun (WGS) entry which is preliminary data.</text>
</comment>
<dbReference type="Gene3D" id="3.30.70.580">
    <property type="entry name" value="Pseudouridine synthase I, catalytic domain, N-terminal subdomain"/>
    <property type="match status" value="1"/>
</dbReference>
<dbReference type="Pfam" id="PF01416">
    <property type="entry name" value="PseudoU_synth_1"/>
    <property type="match status" value="1"/>
</dbReference>
<dbReference type="GO" id="GO:0005634">
    <property type="term" value="C:nucleus"/>
    <property type="evidence" value="ECO:0007669"/>
    <property type="project" value="TreeGrafter"/>
</dbReference>
<dbReference type="InterPro" id="IPR020097">
    <property type="entry name" value="PsdUridine_synth_TruA_a/b_dom"/>
</dbReference>
<accession>A0A834IN28</accession>
<gene>
    <name evidence="6" type="ORF">GWI33_005506</name>
</gene>
<name>A0A834IN28_RHYFE</name>
<dbReference type="GO" id="GO:0160147">
    <property type="term" value="F:tRNA pseudouridine(38-40) synthase activity"/>
    <property type="evidence" value="ECO:0007669"/>
    <property type="project" value="UniProtKB-EC"/>
</dbReference>
<organism evidence="6 7">
    <name type="scientific">Rhynchophorus ferrugineus</name>
    <name type="common">Red palm weevil</name>
    <name type="synonym">Curculio ferrugineus</name>
    <dbReference type="NCBI Taxonomy" id="354439"/>
    <lineage>
        <taxon>Eukaryota</taxon>
        <taxon>Metazoa</taxon>
        <taxon>Ecdysozoa</taxon>
        <taxon>Arthropoda</taxon>
        <taxon>Hexapoda</taxon>
        <taxon>Insecta</taxon>
        <taxon>Pterygota</taxon>
        <taxon>Neoptera</taxon>
        <taxon>Endopterygota</taxon>
        <taxon>Coleoptera</taxon>
        <taxon>Polyphaga</taxon>
        <taxon>Cucujiformia</taxon>
        <taxon>Curculionidae</taxon>
        <taxon>Dryophthorinae</taxon>
        <taxon>Rhynchophorus</taxon>
    </lineage>
</organism>
<dbReference type="EMBL" id="JAACXV010000275">
    <property type="protein sequence ID" value="KAF7280780.1"/>
    <property type="molecule type" value="Genomic_DNA"/>
</dbReference>
<dbReference type="FunFam" id="3.30.70.580:FF:000007">
    <property type="entry name" value="tRNA pseudouridine synthase"/>
    <property type="match status" value="1"/>
</dbReference>
<proteinExistence type="inferred from homology"/>
<evidence type="ECO:0000313" key="7">
    <source>
        <dbReference type="Proteomes" id="UP000625711"/>
    </source>
</evidence>
<evidence type="ECO:0000259" key="5">
    <source>
        <dbReference type="Pfam" id="PF01416"/>
    </source>
</evidence>
<dbReference type="GO" id="GO:1990481">
    <property type="term" value="P:mRNA pseudouridine synthesis"/>
    <property type="evidence" value="ECO:0007669"/>
    <property type="project" value="TreeGrafter"/>
</dbReference>
<reference evidence="6" key="1">
    <citation type="submission" date="2020-08" db="EMBL/GenBank/DDBJ databases">
        <title>Genome sequencing and assembly of the red palm weevil Rhynchophorus ferrugineus.</title>
        <authorList>
            <person name="Dias G.B."/>
            <person name="Bergman C.M."/>
            <person name="Manee M."/>
        </authorList>
    </citation>
    <scope>NUCLEOTIDE SEQUENCE</scope>
    <source>
        <strain evidence="6">AA-2017</strain>
        <tissue evidence="6">Whole larva</tissue>
    </source>
</reference>
<comment type="similarity">
    <text evidence="1 4">Belongs to the tRNA pseudouridine synthase TruA family.</text>
</comment>
<dbReference type="InterPro" id="IPR020103">
    <property type="entry name" value="PsdUridine_synth_cat_dom_sf"/>
</dbReference>
<evidence type="ECO:0000256" key="1">
    <source>
        <dbReference type="ARBA" id="ARBA00009375"/>
    </source>
</evidence>
<keyword evidence="3 4" id="KW-0413">Isomerase</keyword>
<dbReference type="Gene3D" id="3.30.70.660">
    <property type="entry name" value="Pseudouridine synthase I, catalytic domain, C-terminal subdomain"/>
    <property type="match status" value="2"/>
</dbReference>
<dbReference type="AlphaFoldDB" id="A0A834IN28"/>
<dbReference type="InterPro" id="IPR020094">
    <property type="entry name" value="TruA/RsuA/RluB/E/F_N"/>
</dbReference>
<dbReference type="OrthoDB" id="25767at2759"/>